<reference evidence="9" key="2">
    <citation type="submission" date="2024-10" db="UniProtKB">
        <authorList>
            <consortium name="EnsemblProtists"/>
        </authorList>
    </citation>
    <scope>IDENTIFICATION</scope>
</reference>
<evidence type="ECO:0000313" key="10">
    <source>
        <dbReference type="Proteomes" id="UP000013827"/>
    </source>
</evidence>
<keyword evidence="10" id="KW-1185">Reference proteome</keyword>
<keyword evidence="7" id="KW-0408">Iron</keyword>
<dbReference type="GO" id="GO:0043420">
    <property type="term" value="P:anthranilate metabolic process"/>
    <property type="evidence" value="ECO:0007669"/>
    <property type="project" value="UniProtKB-UniRule"/>
</dbReference>
<dbReference type="PaxDb" id="2903-EOD30423"/>
<dbReference type="AlphaFoldDB" id="A0A0D3K3T8"/>
<keyword evidence="6 8" id="KW-0560">Oxidoreductase</keyword>
<dbReference type="PANTHER" id="PTHR15497">
    <property type="entry name" value="3-HYDROXYANTHRANILATE 3,4-DIOXYGENASE"/>
    <property type="match status" value="1"/>
</dbReference>
<dbReference type="SUPFAM" id="SSF51182">
    <property type="entry name" value="RmlC-like cupins"/>
    <property type="match status" value="2"/>
</dbReference>
<comment type="similarity">
    <text evidence="8">Belongs to the 3-HAO family.</text>
</comment>
<dbReference type="CDD" id="cd06123">
    <property type="entry name" value="cupin_HAO"/>
    <property type="match status" value="1"/>
</dbReference>
<dbReference type="KEGG" id="ehx:EMIHUDRAFT_113322"/>
<dbReference type="EnsemblProtists" id="EOD30423">
    <property type="protein sequence ID" value="EOD30423"/>
    <property type="gene ID" value="EMIHUDRAFT_113322"/>
</dbReference>
<dbReference type="eggNOG" id="KOG3995">
    <property type="taxonomic scope" value="Eukaryota"/>
</dbReference>
<proteinExistence type="inferred from homology"/>
<dbReference type="HAMAP" id="MF_00825">
    <property type="entry name" value="3_HAO"/>
    <property type="match status" value="1"/>
</dbReference>
<name>A0A0D3K3T8_EMIH1</name>
<comment type="catalytic activity">
    <reaction evidence="8">
        <text>3-hydroxyanthranilate + O2 = (2Z,4Z)-2-amino-3-carboxymuconate 6-semialdehyde</text>
        <dbReference type="Rhea" id="RHEA:17953"/>
        <dbReference type="ChEBI" id="CHEBI:15379"/>
        <dbReference type="ChEBI" id="CHEBI:36559"/>
        <dbReference type="ChEBI" id="CHEBI:77612"/>
        <dbReference type="EC" id="1.13.11.6"/>
    </reaction>
</comment>
<evidence type="ECO:0000256" key="7">
    <source>
        <dbReference type="ARBA" id="ARBA00023004"/>
    </source>
</evidence>
<comment type="pathway">
    <text evidence="8">Cofactor biosynthesis; NAD(+) biosynthesis; quinolinate from L-kynurenine: step 3/3.</text>
</comment>
<dbReference type="NCBIfam" id="TIGR03037">
    <property type="entry name" value="anthran_nbaC"/>
    <property type="match status" value="1"/>
</dbReference>
<comment type="subcellular location">
    <subcellularLocation>
        <location evidence="8">Cytoplasm</location>
    </subcellularLocation>
</comment>
<reference evidence="10" key="1">
    <citation type="journal article" date="2013" name="Nature">
        <title>Pan genome of the phytoplankton Emiliania underpins its global distribution.</title>
        <authorList>
            <person name="Read B.A."/>
            <person name="Kegel J."/>
            <person name="Klute M.J."/>
            <person name="Kuo A."/>
            <person name="Lefebvre S.C."/>
            <person name="Maumus F."/>
            <person name="Mayer C."/>
            <person name="Miller J."/>
            <person name="Monier A."/>
            <person name="Salamov A."/>
            <person name="Young J."/>
            <person name="Aguilar M."/>
            <person name="Claverie J.M."/>
            <person name="Frickenhaus S."/>
            <person name="Gonzalez K."/>
            <person name="Herman E.K."/>
            <person name="Lin Y.C."/>
            <person name="Napier J."/>
            <person name="Ogata H."/>
            <person name="Sarno A.F."/>
            <person name="Shmutz J."/>
            <person name="Schroeder D."/>
            <person name="de Vargas C."/>
            <person name="Verret F."/>
            <person name="von Dassow P."/>
            <person name="Valentin K."/>
            <person name="Van de Peer Y."/>
            <person name="Wheeler G."/>
            <person name="Dacks J.B."/>
            <person name="Delwiche C.F."/>
            <person name="Dyhrman S.T."/>
            <person name="Glockner G."/>
            <person name="John U."/>
            <person name="Richards T."/>
            <person name="Worden A.Z."/>
            <person name="Zhang X."/>
            <person name="Grigoriev I.V."/>
            <person name="Allen A.E."/>
            <person name="Bidle K."/>
            <person name="Borodovsky M."/>
            <person name="Bowler C."/>
            <person name="Brownlee C."/>
            <person name="Cock J.M."/>
            <person name="Elias M."/>
            <person name="Gladyshev V.N."/>
            <person name="Groth M."/>
            <person name="Guda C."/>
            <person name="Hadaegh A."/>
            <person name="Iglesias-Rodriguez M.D."/>
            <person name="Jenkins J."/>
            <person name="Jones B.M."/>
            <person name="Lawson T."/>
            <person name="Leese F."/>
            <person name="Lindquist E."/>
            <person name="Lobanov A."/>
            <person name="Lomsadze A."/>
            <person name="Malik S.B."/>
            <person name="Marsh M.E."/>
            <person name="Mackinder L."/>
            <person name="Mock T."/>
            <person name="Mueller-Roeber B."/>
            <person name="Pagarete A."/>
            <person name="Parker M."/>
            <person name="Probert I."/>
            <person name="Quesneville H."/>
            <person name="Raines C."/>
            <person name="Rensing S.A."/>
            <person name="Riano-Pachon D.M."/>
            <person name="Richier S."/>
            <person name="Rokitta S."/>
            <person name="Shiraiwa Y."/>
            <person name="Soanes D.M."/>
            <person name="van der Giezen M."/>
            <person name="Wahlund T.M."/>
            <person name="Williams B."/>
            <person name="Wilson W."/>
            <person name="Wolfe G."/>
            <person name="Wurch L.L."/>
        </authorList>
    </citation>
    <scope>NUCLEOTIDE SEQUENCE</scope>
</reference>
<accession>A0A0D3K3T8</accession>
<dbReference type="InterPro" id="IPR011051">
    <property type="entry name" value="RmlC_Cupin_sf"/>
</dbReference>
<dbReference type="InterPro" id="IPR010329">
    <property type="entry name" value="3hydroanth_dOase"/>
</dbReference>
<evidence type="ECO:0000256" key="8">
    <source>
        <dbReference type="HAMAP-Rule" id="MF_03019"/>
    </source>
</evidence>
<dbReference type="Gene3D" id="2.60.120.10">
    <property type="entry name" value="Jelly Rolls"/>
    <property type="match status" value="1"/>
</dbReference>
<dbReference type="RefSeq" id="XP_005782852.1">
    <property type="nucleotide sequence ID" value="XM_005782795.1"/>
</dbReference>
<dbReference type="GO" id="GO:0034354">
    <property type="term" value="P:'de novo' NAD+ biosynthetic process from L-tryptophan"/>
    <property type="evidence" value="ECO:0007669"/>
    <property type="project" value="UniProtKB-UniRule"/>
</dbReference>
<dbReference type="HOGENOM" id="CLU_064845_0_0_1"/>
<dbReference type="STRING" id="2903.R1D4X5"/>
<evidence type="ECO:0000256" key="1">
    <source>
        <dbReference type="ARBA" id="ARBA00001954"/>
    </source>
</evidence>
<comment type="cofactor">
    <cofactor evidence="1">
        <name>Fe(2+)</name>
        <dbReference type="ChEBI" id="CHEBI:29033"/>
    </cofactor>
</comment>
<evidence type="ECO:0000256" key="3">
    <source>
        <dbReference type="ARBA" id="ARBA00022642"/>
    </source>
</evidence>
<dbReference type="CDD" id="cd02208">
    <property type="entry name" value="cupin_RmlC-like"/>
    <property type="match status" value="1"/>
</dbReference>
<dbReference type="PANTHER" id="PTHR15497:SF1">
    <property type="entry name" value="3-HYDROXYANTHRANILATE 3,4-DIOXYGENASE"/>
    <property type="match status" value="1"/>
</dbReference>
<evidence type="ECO:0000256" key="5">
    <source>
        <dbReference type="ARBA" id="ARBA00022964"/>
    </source>
</evidence>
<evidence type="ECO:0000256" key="6">
    <source>
        <dbReference type="ARBA" id="ARBA00023002"/>
    </source>
</evidence>
<dbReference type="EC" id="1.13.11.6" evidence="8"/>
<dbReference type="GO" id="GO:0005737">
    <property type="term" value="C:cytoplasm"/>
    <property type="evidence" value="ECO:0007669"/>
    <property type="project" value="UniProtKB-SubCell"/>
</dbReference>
<dbReference type="Pfam" id="PF06052">
    <property type="entry name" value="3-HAO"/>
    <property type="match status" value="1"/>
</dbReference>
<keyword evidence="5 8" id="KW-0223">Dioxygenase</keyword>
<evidence type="ECO:0000313" key="9">
    <source>
        <dbReference type="EnsemblProtists" id="EOD30423"/>
    </source>
</evidence>
<keyword evidence="3 8" id="KW-0662">Pyridine nucleotide biosynthesis</keyword>
<keyword evidence="8" id="KW-0963">Cytoplasm</keyword>
<dbReference type="InterPro" id="IPR014710">
    <property type="entry name" value="RmlC-like_jellyroll"/>
</dbReference>
<dbReference type="GO" id="GO:0006569">
    <property type="term" value="P:L-tryptophan catabolic process"/>
    <property type="evidence" value="ECO:0007669"/>
    <property type="project" value="UniProtKB-UniRule"/>
</dbReference>
<sequence length="365" mass="40319">MLASRPLCRAGCLGRRAARRHCSSLAVTHLDTWLRDNAASFAPPVMNKLLHRDQLSVMFVGGPNRREDFHLEEGSEFFFQLRGDMELPTLQAGRRELVRIREGEVYLLPSRIPHSPQRPDAGSIGLVVERRRSERELDGLRFYTDFEACDAVLWEQYFHCSDLGKDLAPVLAAFRESEEAATRRPSATSVLASPPLKQDVATVVPPPFRRLAASGMRLDEWLEERSALLDAGATLPLFGESHPDKEFGIFVAGGPVEHNAAWRHETWLLQLRGEARVSLRGGEEATLSEGSCLVVPAKTEYTVRREAGSRGLVVTNDPNGNKVNARGVRLFGGGSEGRQPVVGGGDQAGRDILRAMHEDAARKGR</sequence>
<comment type="function">
    <text evidence="2 8">Catalyzes the oxidative ring opening of 3-hydroxyanthranilate to 2-amino-3-carboxymuconate semialdehyde, which spontaneously cyclizes to quinolinate.</text>
</comment>
<dbReference type="GO" id="GO:0000334">
    <property type="term" value="F:3-hydroxyanthranilate 3,4-dioxygenase activity"/>
    <property type="evidence" value="ECO:0007669"/>
    <property type="project" value="UniProtKB-UniRule"/>
</dbReference>
<keyword evidence="4" id="KW-0479">Metal-binding</keyword>
<evidence type="ECO:0000256" key="2">
    <source>
        <dbReference type="ARBA" id="ARBA00002752"/>
    </source>
</evidence>
<dbReference type="Proteomes" id="UP000013827">
    <property type="component" value="Unassembled WGS sequence"/>
</dbReference>
<dbReference type="UniPathway" id="UPA00253">
    <property type="reaction ID" value="UER00330"/>
</dbReference>
<protein>
    <recommendedName>
        <fullName evidence="8">3-hydroxyanthranilate 3,4-dioxygenase</fullName>
        <ecNumber evidence="8">1.13.11.6</ecNumber>
    </recommendedName>
    <alternativeName>
        <fullName evidence="8">3-hydroxyanthranilate oxygenase</fullName>
        <shortName evidence="8">3-HAO</shortName>
    </alternativeName>
    <alternativeName>
        <fullName evidence="8">3-hydroxyanthranilic acid dioxygenase</fullName>
        <shortName evidence="8">HAD</shortName>
    </alternativeName>
</protein>
<dbReference type="GO" id="GO:0008198">
    <property type="term" value="F:ferrous iron binding"/>
    <property type="evidence" value="ECO:0007669"/>
    <property type="project" value="UniProtKB-UniRule"/>
</dbReference>
<dbReference type="GO" id="GO:0019805">
    <property type="term" value="P:quinolinate biosynthetic process"/>
    <property type="evidence" value="ECO:0007669"/>
    <property type="project" value="UniProtKB-UniRule"/>
</dbReference>
<evidence type="ECO:0000256" key="4">
    <source>
        <dbReference type="ARBA" id="ARBA00022723"/>
    </source>
</evidence>
<organism evidence="9 10">
    <name type="scientific">Emiliania huxleyi (strain CCMP1516)</name>
    <dbReference type="NCBI Taxonomy" id="280463"/>
    <lineage>
        <taxon>Eukaryota</taxon>
        <taxon>Haptista</taxon>
        <taxon>Haptophyta</taxon>
        <taxon>Prymnesiophyceae</taxon>
        <taxon>Isochrysidales</taxon>
        <taxon>Noelaerhabdaceae</taxon>
        <taxon>Emiliania</taxon>
    </lineage>
</organism>
<dbReference type="GeneID" id="17275697"/>